<dbReference type="SUPFAM" id="SSF161098">
    <property type="entry name" value="MetI-like"/>
    <property type="match status" value="1"/>
</dbReference>
<evidence type="ECO:0000256" key="6">
    <source>
        <dbReference type="ARBA" id="ARBA00023136"/>
    </source>
</evidence>
<dbReference type="EMBL" id="JAAKZV010000011">
    <property type="protein sequence ID" value="NGN63266.1"/>
    <property type="molecule type" value="Genomic_DNA"/>
</dbReference>
<comment type="subcellular location">
    <subcellularLocation>
        <location evidence="1 7">Cell membrane</location>
        <topology evidence="1 7">Multi-pass membrane protein</topology>
    </subcellularLocation>
</comment>
<feature type="transmembrane region" description="Helical" evidence="7">
    <location>
        <begin position="243"/>
        <end position="269"/>
    </location>
</feature>
<gene>
    <name evidence="9" type="ORF">G5C51_05010</name>
</gene>
<keyword evidence="3" id="KW-1003">Cell membrane</keyword>
<keyword evidence="2 7" id="KW-0813">Transport</keyword>
<protein>
    <submittedName>
        <fullName evidence="9">ABC transporter permease</fullName>
    </submittedName>
</protein>
<feature type="transmembrane region" description="Helical" evidence="7">
    <location>
        <begin position="157"/>
        <end position="178"/>
    </location>
</feature>
<name>A0A6G4TUZ5_9ACTN</name>
<evidence type="ECO:0000313" key="10">
    <source>
        <dbReference type="Proteomes" id="UP000481583"/>
    </source>
</evidence>
<evidence type="ECO:0000256" key="3">
    <source>
        <dbReference type="ARBA" id="ARBA00022475"/>
    </source>
</evidence>
<feature type="transmembrane region" description="Helical" evidence="7">
    <location>
        <begin position="289"/>
        <end position="315"/>
    </location>
</feature>
<evidence type="ECO:0000259" key="8">
    <source>
        <dbReference type="PROSITE" id="PS50928"/>
    </source>
</evidence>
<dbReference type="Proteomes" id="UP000481583">
    <property type="component" value="Unassembled WGS sequence"/>
</dbReference>
<dbReference type="GO" id="GO:0005886">
    <property type="term" value="C:plasma membrane"/>
    <property type="evidence" value="ECO:0007669"/>
    <property type="project" value="UniProtKB-SubCell"/>
</dbReference>
<keyword evidence="10" id="KW-1185">Reference proteome</keyword>
<dbReference type="Gene3D" id="1.10.3720.10">
    <property type="entry name" value="MetI-like"/>
    <property type="match status" value="1"/>
</dbReference>
<keyword evidence="5 7" id="KW-1133">Transmembrane helix</keyword>
<evidence type="ECO:0000256" key="5">
    <source>
        <dbReference type="ARBA" id="ARBA00022989"/>
    </source>
</evidence>
<sequence length="326" mass="34033">MRKGAPVGTRSPWLTFLLRRAIGLVGVLVTLVVVTFLMIQLIPGDPARRVAGSDATPARIAEVRSELGLDQPLFVQFGDYVSGLLRGDLGTSFATSRPVADLLGDRLPFTAELALLAIVVVLLVAVPLGMAIAVACRAGRRRSLDTAFTSATALAGAVPEYVLGTLLILVFALGLGVLPSSGAATLSALLLPVIAVSVGPICTLARIVRRETASVLTQDFMRTARGRRLPALRLYARHALPNLLTSTLTLGGLILTGLLGGTVVVEYVFQWPGLGSAAVGAIVARDYPVMQGIVLLLGLLAAVLNLLVDVVLGLLDPRTLNAKAGQ</sequence>
<dbReference type="GO" id="GO:0055085">
    <property type="term" value="P:transmembrane transport"/>
    <property type="evidence" value="ECO:0007669"/>
    <property type="project" value="InterPro"/>
</dbReference>
<dbReference type="PANTHER" id="PTHR43163">
    <property type="entry name" value="DIPEPTIDE TRANSPORT SYSTEM PERMEASE PROTEIN DPPB-RELATED"/>
    <property type="match status" value="1"/>
</dbReference>
<accession>A0A6G4TUZ5</accession>
<comment type="caution">
    <text evidence="9">The sequence shown here is derived from an EMBL/GenBank/DDBJ whole genome shotgun (WGS) entry which is preliminary data.</text>
</comment>
<dbReference type="InterPro" id="IPR035906">
    <property type="entry name" value="MetI-like_sf"/>
</dbReference>
<reference evidence="9 10" key="1">
    <citation type="submission" date="2020-02" db="EMBL/GenBank/DDBJ databases">
        <title>Whole-genome analyses of novel actinobacteria.</title>
        <authorList>
            <person name="Sahin N."/>
        </authorList>
    </citation>
    <scope>NUCLEOTIDE SEQUENCE [LARGE SCALE GENOMIC DNA]</scope>
    <source>
        <strain evidence="9 10">A7024</strain>
    </source>
</reference>
<keyword evidence="4 7" id="KW-0812">Transmembrane</keyword>
<dbReference type="AlphaFoldDB" id="A0A6G4TUZ5"/>
<dbReference type="PROSITE" id="PS50928">
    <property type="entry name" value="ABC_TM1"/>
    <property type="match status" value="1"/>
</dbReference>
<keyword evidence="6 7" id="KW-0472">Membrane</keyword>
<evidence type="ECO:0000256" key="2">
    <source>
        <dbReference type="ARBA" id="ARBA00022448"/>
    </source>
</evidence>
<dbReference type="CDD" id="cd06261">
    <property type="entry name" value="TM_PBP2"/>
    <property type="match status" value="1"/>
</dbReference>
<evidence type="ECO:0000313" key="9">
    <source>
        <dbReference type="EMBL" id="NGN63266.1"/>
    </source>
</evidence>
<organism evidence="9 10">
    <name type="scientific">Streptomyces coryli</name>
    <dbReference type="NCBI Taxonomy" id="1128680"/>
    <lineage>
        <taxon>Bacteria</taxon>
        <taxon>Bacillati</taxon>
        <taxon>Actinomycetota</taxon>
        <taxon>Actinomycetes</taxon>
        <taxon>Kitasatosporales</taxon>
        <taxon>Streptomycetaceae</taxon>
        <taxon>Streptomyces</taxon>
    </lineage>
</organism>
<proteinExistence type="inferred from homology"/>
<dbReference type="InterPro" id="IPR000515">
    <property type="entry name" value="MetI-like"/>
</dbReference>
<feature type="transmembrane region" description="Helical" evidence="7">
    <location>
        <begin position="113"/>
        <end position="136"/>
    </location>
</feature>
<feature type="transmembrane region" description="Helical" evidence="7">
    <location>
        <begin position="184"/>
        <end position="208"/>
    </location>
</feature>
<dbReference type="Pfam" id="PF00528">
    <property type="entry name" value="BPD_transp_1"/>
    <property type="match status" value="1"/>
</dbReference>
<evidence type="ECO:0000256" key="1">
    <source>
        <dbReference type="ARBA" id="ARBA00004651"/>
    </source>
</evidence>
<evidence type="ECO:0000256" key="7">
    <source>
        <dbReference type="RuleBase" id="RU363032"/>
    </source>
</evidence>
<evidence type="ECO:0000256" key="4">
    <source>
        <dbReference type="ARBA" id="ARBA00022692"/>
    </source>
</evidence>
<dbReference type="PANTHER" id="PTHR43163:SF6">
    <property type="entry name" value="DIPEPTIDE TRANSPORT SYSTEM PERMEASE PROTEIN DPPB-RELATED"/>
    <property type="match status" value="1"/>
</dbReference>
<feature type="domain" description="ABC transmembrane type-1" evidence="8">
    <location>
        <begin position="107"/>
        <end position="312"/>
    </location>
</feature>
<feature type="transmembrane region" description="Helical" evidence="7">
    <location>
        <begin position="21"/>
        <end position="42"/>
    </location>
</feature>
<comment type="similarity">
    <text evidence="7">Belongs to the binding-protein-dependent transport system permease family.</text>
</comment>
<dbReference type="InterPro" id="IPR045621">
    <property type="entry name" value="BPD_transp_1_N"/>
</dbReference>
<dbReference type="Pfam" id="PF19300">
    <property type="entry name" value="BPD_transp_1_N"/>
    <property type="match status" value="1"/>
</dbReference>